<dbReference type="Pfam" id="PF00990">
    <property type="entry name" value="GGDEF"/>
    <property type="match status" value="1"/>
</dbReference>
<protein>
    <recommendedName>
        <fullName evidence="1">GGDEF domain-containing protein</fullName>
    </recommendedName>
</protein>
<dbReference type="Gene3D" id="3.30.70.270">
    <property type="match status" value="1"/>
</dbReference>
<accession>A0A6F8XBK6</accession>
<evidence type="ECO:0000313" key="2">
    <source>
        <dbReference type="EMBL" id="BCB70753.1"/>
    </source>
</evidence>
<feature type="domain" description="GGDEF" evidence="1">
    <location>
        <begin position="4"/>
        <end position="47"/>
    </location>
</feature>
<dbReference type="PROSITE" id="PS51257">
    <property type="entry name" value="PROKAR_LIPOPROTEIN"/>
    <property type="match status" value="1"/>
</dbReference>
<gene>
    <name evidence="2" type="ORF">HMEPL2_11040</name>
</gene>
<dbReference type="InterPro" id="IPR029787">
    <property type="entry name" value="Nucleotide_cyclase"/>
</dbReference>
<dbReference type="SUPFAM" id="SSF55073">
    <property type="entry name" value="Nucleotide cyclase"/>
    <property type="match status" value="1"/>
</dbReference>
<evidence type="ECO:0000313" key="3">
    <source>
        <dbReference type="Proteomes" id="UP000501053"/>
    </source>
</evidence>
<evidence type="ECO:0000259" key="1">
    <source>
        <dbReference type="Pfam" id="PF00990"/>
    </source>
</evidence>
<reference evidence="2 3" key="1">
    <citation type="submission" date="2020-03" db="EMBL/GenBank/DDBJ databases">
        <title>Complete Genome Sequence of Halomonas meridiana strain Eplume2, isolated from hydrothermal-plume in the north east Pacific Ocean.</title>
        <authorList>
            <person name="Kurihara Y."/>
            <person name="Kawai S."/>
            <person name="Sakai A."/>
            <person name="Galipon J."/>
            <person name="Arakawa K."/>
        </authorList>
    </citation>
    <scope>NUCLEOTIDE SEQUENCE [LARGE SCALE GENOMIC DNA]</scope>
    <source>
        <strain evidence="2 3">Eplume2</strain>
    </source>
</reference>
<proteinExistence type="predicted"/>
<dbReference type="InterPro" id="IPR000160">
    <property type="entry name" value="GGDEF_dom"/>
</dbReference>
<sequence length="55" mass="6018">MTWHEDRPIYVTVSIGVACLNDGGFANSTELINAADKSMYFIKHSGRCGIAVYGH</sequence>
<dbReference type="RefSeq" id="WP_232068252.1">
    <property type="nucleotide sequence ID" value="NZ_AP022869.1"/>
</dbReference>
<dbReference type="EMBL" id="AP022869">
    <property type="protein sequence ID" value="BCB70753.1"/>
    <property type="molecule type" value="Genomic_DNA"/>
</dbReference>
<keyword evidence="3" id="KW-1185">Reference proteome</keyword>
<organism evidence="2 3">
    <name type="scientific">Vreelandella aquamarina</name>
    <dbReference type="NCBI Taxonomy" id="77097"/>
    <lineage>
        <taxon>Bacteria</taxon>
        <taxon>Pseudomonadati</taxon>
        <taxon>Pseudomonadota</taxon>
        <taxon>Gammaproteobacteria</taxon>
        <taxon>Oceanospirillales</taxon>
        <taxon>Halomonadaceae</taxon>
        <taxon>Vreelandella</taxon>
    </lineage>
</organism>
<name>A0A6F8XBK6_9GAMM</name>
<dbReference type="InterPro" id="IPR043128">
    <property type="entry name" value="Rev_trsase/Diguanyl_cyclase"/>
</dbReference>
<dbReference type="Proteomes" id="UP000501053">
    <property type="component" value="Chromosome"/>
</dbReference>
<dbReference type="AlphaFoldDB" id="A0A6F8XBK6"/>